<sequence length="427" mass="47302">MFCKYCGKEIEGTSTFCKYCGKAQNVTTGEPVQPMQAEQVQTASATPKTLPQTPPIHSQETFKTQETAQQTPPVQQANFKKTAENRWKDDPRMKRLKATLKMLSFTGWGSLILGTLFGIFGVLMLVVLLLTMNSELLIGTAASLLIAVWGYVFGVYQFWNAAGVEQGLTVALPNQLSEEEWMEKIRNEFSFQGAVLLDNQPDNALVYLLNDAKMHLSAQNGVLSITVEHSKRFNSAKSGGHWELQESFSADDLKCALAYFVAGQPLPENFAQEQKMRHKDKVGKVKAGIYVGTAVIVLVVLIISAFPVSPLASLKDTVWNEYGNTGQTLGEAFENNFESPSWSEYEKDGKRYMRFDGIIDFGQLGESVVEVEFSLKKLEDSYYFLIEGARVNGTPLSDSETAILMQYGFTGDAEELIGSLFLSALFG</sequence>
<evidence type="ECO:0000313" key="3">
    <source>
        <dbReference type="Proteomes" id="UP000823918"/>
    </source>
</evidence>
<keyword evidence="1" id="KW-1133">Transmembrane helix</keyword>
<comment type="caution">
    <text evidence="2">The sequence shown here is derived from an EMBL/GenBank/DDBJ whole genome shotgun (WGS) entry which is preliminary data.</text>
</comment>
<protein>
    <recommendedName>
        <fullName evidence="4">Zinc-ribbon domain-containing protein</fullName>
    </recommendedName>
</protein>
<keyword evidence="1" id="KW-0472">Membrane</keyword>
<evidence type="ECO:0008006" key="4">
    <source>
        <dbReference type="Google" id="ProtNLM"/>
    </source>
</evidence>
<feature type="transmembrane region" description="Helical" evidence="1">
    <location>
        <begin position="136"/>
        <end position="159"/>
    </location>
</feature>
<accession>A0A9D2Q693</accession>
<reference evidence="2" key="2">
    <citation type="submission" date="2021-04" db="EMBL/GenBank/DDBJ databases">
        <authorList>
            <person name="Gilroy R."/>
        </authorList>
    </citation>
    <scope>NUCLEOTIDE SEQUENCE</scope>
    <source>
        <strain evidence="2">5933</strain>
    </source>
</reference>
<feature type="transmembrane region" description="Helical" evidence="1">
    <location>
        <begin position="102"/>
        <end position="130"/>
    </location>
</feature>
<evidence type="ECO:0000313" key="2">
    <source>
        <dbReference type="EMBL" id="HJC72261.1"/>
    </source>
</evidence>
<reference evidence="2" key="1">
    <citation type="journal article" date="2021" name="PeerJ">
        <title>Extensive microbial diversity within the chicken gut microbiome revealed by metagenomics and culture.</title>
        <authorList>
            <person name="Gilroy R."/>
            <person name="Ravi A."/>
            <person name="Getino M."/>
            <person name="Pursley I."/>
            <person name="Horton D.L."/>
            <person name="Alikhan N.F."/>
            <person name="Baker D."/>
            <person name="Gharbi K."/>
            <person name="Hall N."/>
            <person name="Watson M."/>
            <person name="Adriaenssens E.M."/>
            <person name="Foster-Nyarko E."/>
            <person name="Jarju S."/>
            <person name="Secka A."/>
            <person name="Antonio M."/>
            <person name="Oren A."/>
            <person name="Chaudhuri R.R."/>
            <person name="La Ragione R."/>
            <person name="Hildebrand F."/>
            <person name="Pallen M.J."/>
        </authorList>
    </citation>
    <scope>NUCLEOTIDE SEQUENCE</scope>
    <source>
        <strain evidence="2">5933</strain>
    </source>
</reference>
<organism evidence="2 3">
    <name type="scientific">Candidatus Ruthenibacterium merdavium</name>
    <dbReference type="NCBI Taxonomy" id="2838752"/>
    <lineage>
        <taxon>Bacteria</taxon>
        <taxon>Bacillati</taxon>
        <taxon>Bacillota</taxon>
        <taxon>Clostridia</taxon>
        <taxon>Eubacteriales</taxon>
        <taxon>Oscillospiraceae</taxon>
        <taxon>Ruthenibacterium</taxon>
    </lineage>
</organism>
<keyword evidence="1" id="KW-0812">Transmembrane</keyword>
<dbReference type="AlphaFoldDB" id="A0A9D2Q693"/>
<proteinExistence type="predicted"/>
<dbReference type="Proteomes" id="UP000823918">
    <property type="component" value="Unassembled WGS sequence"/>
</dbReference>
<gene>
    <name evidence="2" type="ORF">H9698_05650</name>
</gene>
<evidence type="ECO:0000256" key="1">
    <source>
        <dbReference type="SAM" id="Phobius"/>
    </source>
</evidence>
<dbReference type="EMBL" id="DWWA01000028">
    <property type="protein sequence ID" value="HJC72261.1"/>
    <property type="molecule type" value="Genomic_DNA"/>
</dbReference>
<feature type="transmembrane region" description="Helical" evidence="1">
    <location>
        <begin position="287"/>
        <end position="308"/>
    </location>
</feature>
<name>A0A9D2Q693_9FIRM</name>